<feature type="compositionally biased region" description="Basic and acidic residues" evidence="2">
    <location>
        <begin position="777"/>
        <end position="787"/>
    </location>
</feature>
<evidence type="ECO:0000313" key="3">
    <source>
        <dbReference type="EnsemblProtists" id="Phyra82651"/>
    </source>
</evidence>
<feature type="region of interest" description="Disordered" evidence="2">
    <location>
        <begin position="628"/>
        <end position="661"/>
    </location>
</feature>
<keyword evidence="4" id="KW-1185">Reference proteome</keyword>
<feature type="compositionally biased region" description="Basic and acidic residues" evidence="2">
    <location>
        <begin position="26"/>
        <end position="35"/>
    </location>
</feature>
<feature type="region of interest" description="Disordered" evidence="2">
    <location>
        <begin position="556"/>
        <end position="590"/>
    </location>
</feature>
<feature type="compositionally biased region" description="Basic and acidic residues" evidence="2">
    <location>
        <begin position="313"/>
        <end position="331"/>
    </location>
</feature>
<name>H3GY98_PHYRM</name>
<feature type="region of interest" description="Disordered" evidence="2">
    <location>
        <begin position="1"/>
        <end position="213"/>
    </location>
</feature>
<reference evidence="3" key="2">
    <citation type="submission" date="2015-06" db="UniProtKB">
        <authorList>
            <consortium name="EnsemblProtists"/>
        </authorList>
    </citation>
    <scope>IDENTIFICATION</scope>
    <source>
        <strain evidence="3">Pr102</strain>
    </source>
</reference>
<keyword evidence="1" id="KW-0175">Coiled coil</keyword>
<accession>H3GY98</accession>
<feature type="compositionally biased region" description="Basic and acidic residues" evidence="2">
    <location>
        <begin position="79"/>
        <end position="101"/>
    </location>
</feature>
<feature type="compositionally biased region" description="Basic and acidic residues" evidence="2">
    <location>
        <begin position="628"/>
        <end position="640"/>
    </location>
</feature>
<protein>
    <submittedName>
        <fullName evidence="3">Uncharacterized protein</fullName>
    </submittedName>
</protein>
<feature type="compositionally biased region" description="Basic and acidic residues" evidence="2">
    <location>
        <begin position="370"/>
        <end position="381"/>
    </location>
</feature>
<dbReference type="AlphaFoldDB" id="H3GY98"/>
<feature type="compositionally biased region" description="Acidic residues" evidence="2">
    <location>
        <begin position="579"/>
        <end position="590"/>
    </location>
</feature>
<feature type="compositionally biased region" description="Polar residues" evidence="2">
    <location>
        <begin position="1"/>
        <end position="11"/>
    </location>
</feature>
<feature type="compositionally biased region" description="Polar residues" evidence="2">
    <location>
        <begin position="244"/>
        <end position="260"/>
    </location>
</feature>
<dbReference type="VEuPathDB" id="FungiDB:KRP23_14151"/>
<dbReference type="EMBL" id="DS566072">
    <property type="status" value="NOT_ANNOTATED_CDS"/>
    <property type="molecule type" value="Genomic_DNA"/>
</dbReference>
<feature type="compositionally biased region" description="Acidic residues" evidence="2">
    <location>
        <begin position="295"/>
        <end position="308"/>
    </location>
</feature>
<sequence>MFLELSFNSQAGDKEASASKAASSWRYDREDKQEMSLDELISDFQQSATSRRSKPNESVSGSDVSPLRMASPPRRAKAKERDKRSFGFVDRARVVKREPSQKKAVRGATRNVQHDDSSDDDGGAVTPMPRLEHILKNKPSFALKRRTPAVSTASTRSKLAAVQRSKPRARPPVLSPPSLSPQSLSPLTSSSLASSPLPVSEDMYTPETPDEDSIDALIGKDIRELNKLVSTGSRQTGAIGAARSPTTDEISSVLRQSTRFRQAESTKSRLPLQLKLSSGKARSAMPESPPPPPPPEDEDFEDDEEDSFAQEIRQLRDSRRVPTKAPEKETPQEETELESSAVCATAALKVRNASNAINELLLAALKPFEDRQREEEKTKALEEEDAPGDAVIRNAATAELQSATQTIVSQLDLTFADMTERRKADLKAEVDAAAATKVAEKKEKEAVEAKKKADEKEAKEREMEILRLIPMQGKLLTCSADIENVLTQLERTDTEGQRQPVDGASAMEAEIAALRRHTQRKIHEIEAQMAAAPSSNGKSDRFDGVSWRAVDWVQGNNNLDVDQSDPHDRGNKQLSATNESDETDAEATDDEGAYQQILQRQVLEKLDLTMLKLKHVLSIDTKEAAEAQEKQQREIEEQKTKQAQQQLEVERKEREEEDADNARRRVMGVTSVNEVEGWIEEGRQLQDELGHDRSLNRLIASLDDNMNAENARSPCWRAVPPNQEEALRHFDRLATAMTAQQQPQLVNEEAIHEHGDWNPDDGYAHWHARKPRALRAQQERTSKKQAWEELSGSSSGSEDEGVKSTLEKKTTGSSASSRS</sequence>
<feature type="region of interest" description="Disordered" evidence="2">
    <location>
        <begin position="370"/>
        <end position="389"/>
    </location>
</feature>
<feature type="compositionally biased region" description="Low complexity" evidence="2">
    <location>
        <begin position="180"/>
        <end position="200"/>
    </location>
</feature>
<organism evidence="3 4">
    <name type="scientific">Phytophthora ramorum</name>
    <name type="common">Sudden oak death agent</name>
    <dbReference type="NCBI Taxonomy" id="164328"/>
    <lineage>
        <taxon>Eukaryota</taxon>
        <taxon>Sar</taxon>
        <taxon>Stramenopiles</taxon>
        <taxon>Oomycota</taxon>
        <taxon>Peronosporomycetes</taxon>
        <taxon>Peronosporales</taxon>
        <taxon>Peronosporaceae</taxon>
        <taxon>Phytophthora</taxon>
    </lineage>
</organism>
<dbReference type="VEuPathDB" id="FungiDB:KRP22_14413"/>
<dbReference type="HOGENOM" id="CLU_010635_0_0_1"/>
<reference evidence="4" key="1">
    <citation type="journal article" date="2006" name="Science">
        <title>Phytophthora genome sequences uncover evolutionary origins and mechanisms of pathogenesis.</title>
        <authorList>
            <person name="Tyler B.M."/>
            <person name="Tripathy S."/>
            <person name="Zhang X."/>
            <person name="Dehal P."/>
            <person name="Jiang R.H."/>
            <person name="Aerts A."/>
            <person name="Arredondo F.D."/>
            <person name="Baxter L."/>
            <person name="Bensasson D."/>
            <person name="Beynon J.L."/>
            <person name="Chapman J."/>
            <person name="Damasceno C.M."/>
            <person name="Dorrance A.E."/>
            <person name="Dou D."/>
            <person name="Dickerman A.W."/>
            <person name="Dubchak I.L."/>
            <person name="Garbelotto M."/>
            <person name="Gijzen M."/>
            <person name="Gordon S.G."/>
            <person name="Govers F."/>
            <person name="Grunwald N.J."/>
            <person name="Huang W."/>
            <person name="Ivors K.L."/>
            <person name="Jones R.W."/>
            <person name="Kamoun S."/>
            <person name="Krampis K."/>
            <person name="Lamour K.H."/>
            <person name="Lee M.K."/>
            <person name="McDonald W.H."/>
            <person name="Medina M."/>
            <person name="Meijer H.J."/>
            <person name="Nordberg E.K."/>
            <person name="Maclean D.J."/>
            <person name="Ospina-Giraldo M.D."/>
            <person name="Morris P.F."/>
            <person name="Phuntumart V."/>
            <person name="Putnam N.H."/>
            <person name="Rash S."/>
            <person name="Rose J.K."/>
            <person name="Sakihama Y."/>
            <person name="Salamov A.A."/>
            <person name="Savidor A."/>
            <person name="Scheuring C.F."/>
            <person name="Smith B.M."/>
            <person name="Sobral B.W."/>
            <person name="Terry A."/>
            <person name="Torto-Alalibo T.A."/>
            <person name="Win J."/>
            <person name="Xu Z."/>
            <person name="Zhang H."/>
            <person name="Grigoriev I.V."/>
            <person name="Rokhsar D.S."/>
            <person name="Boore J.L."/>
        </authorList>
    </citation>
    <scope>NUCLEOTIDE SEQUENCE [LARGE SCALE GENOMIC DNA]</scope>
    <source>
        <strain evidence="4">Pr102</strain>
    </source>
</reference>
<dbReference type="eggNOG" id="ENOG502S7C6">
    <property type="taxonomic scope" value="Eukaryota"/>
</dbReference>
<dbReference type="Proteomes" id="UP000005238">
    <property type="component" value="Unassembled WGS sequence"/>
</dbReference>
<feature type="region of interest" description="Disordered" evidence="2">
    <location>
        <begin position="229"/>
        <end position="340"/>
    </location>
</feature>
<dbReference type="InParanoid" id="H3GY98"/>
<feature type="coiled-coil region" evidence="1">
    <location>
        <begin position="416"/>
        <end position="466"/>
    </location>
</feature>
<dbReference type="EnsemblProtists" id="Phyra82651">
    <property type="protein sequence ID" value="Phyra82651"/>
    <property type="gene ID" value="Phyra82651"/>
</dbReference>
<feature type="compositionally biased region" description="Basic and acidic residues" evidence="2">
    <location>
        <begin position="800"/>
        <end position="810"/>
    </location>
</feature>
<evidence type="ECO:0000256" key="2">
    <source>
        <dbReference type="SAM" id="MobiDB-lite"/>
    </source>
</evidence>
<feature type="compositionally biased region" description="Polar residues" evidence="2">
    <location>
        <begin position="43"/>
        <end position="63"/>
    </location>
</feature>
<evidence type="ECO:0000313" key="4">
    <source>
        <dbReference type="Proteomes" id="UP000005238"/>
    </source>
</evidence>
<evidence type="ECO:0000256" key="1">
    <source>
        <dbReference type="SAM" id="Coils"/>
    </source>
</evidence>
<proteinExistence type="predicted"/>
<feature type="region of interest" description="Disordered" evidence="2">
    <location>
        <begin position="753"/>
        <end position="819"/>
    </location>
</feature>